<dbReference type="InterPro" id="IPR021228">
    <property type="entry name" value="BrxD"/>
</dbReference>
<name>A0A8J7DVY4_9CYAN</name>
<dbReference type="AlphaFoldDB" id="A0A8J7DVY4"/>
<reference evidence="1" key="1">
    <citation type="submission" date="2020-10" db="EMBL/GenBank/DDBJ databases">
        <authorList>
            <person name="Castelo-Branco R."/>
            <person name="Eusebio N."/>
            <person name="Adriana R."/>
            <person name="Vieira A."/>
            <person name="Brugerolle De Fraissinette N."/>
            <person name="Rezende De Castro R."/>
            <person name="Schneider M.P."/>
            <person name="Vasconcelos V."/>
            <person name="Leao P.N."/>
        </authorList>
    </citation>
    <scope>NUCLEOTIDE SEQUENCE</scope>
    <source>
        <strain evidence="1">LEGE 07157</strain>
    </source>
</reference>
<gene>
    <name evidence="1" type="ORF">IQ249_09360</name>
</gene>
<organism evidence="1 2">
    <name type="scientific">Lusitaniella coriacea LEGE 07157</name>
    <dbReference type="NCBI Taxonomy" id="945747"/>
    <lineage>
        <taxon>Bacteria</taxon>
        <taxon>Bacillati</taxon>
        <taxon>Cyanobacteriota</taxon>
        <taxon>Cyanophyceae</taxon>
        <taxon>Spirulinales</taxon>
        <taxon>Lusitaniellaceae</taxon>
        <taxon>Lusitaniella</taxon>
    </lineage>
</organism>
<dbReference type="GO" id="GO:0005524">
    <property type="term" value="F:ATP binding"/>
    <property type="evidence" value="ECO:0007669"/>
    <property type="project" value="UniProtKB-KW"/>
</dbReference>
<dbReference type="InterPro" id="IPR027417">
    <property type="entry name" value="P-loop_NTPase"/>
</dbReference>
<keyword evidence="1" id="KW-0547">Nucleotide-binding</keyword>
<evidence type="ECO:0000313" key="2">
    <source>
        <dbReference type="Proteomes" id="UP000654482"/>
    </source>
</evidence>
<dbReference type="Proteomes" id="UP000654482">
    <property type="component" value="Unassembled WGS sequence"/>
</dbReference>
<comment type="caution">
    <text evidence="1">The sequence shown here is derived from an EMBL/GenBank/DDBJ whole genome shotgun (WGS) entry which is preliminary data.</text>
</comment>
<evidence type="ECO:0000313" key="1">
    <source>
        <dbReference type="EMBL" id="MBE9116101.1"/>
    </source>
</evidence>
<keyword evidence="1" id="KW-0067">ATP-binding</keyword>
<protein>
    <submittedName>
        <fullName evidence="1">ATP-binding protein</fullName>
    </submittedName>
</protein>
<dbReference type="Pfam" id="PF10923">
    <property type="entry name" value="BrxC_BrxD"/>
    <property type="match status" value="1"/>
</dbReference>
<sequence length="436" mass="48716">MSKIPKRISTALINALAAGVVPRIGLEHIAVGREREMAALCQDFANIGEGGAAFRFVVGRYGSGKSFLLQLLRNQAMEQGFVVADADLSPQLRLAGTKKQGVATYRELLKNMATRTHPNGGAIALILEKWISTILNQVARETGKHPGESDFDTQVELKIREVVDDLEGLVHGFDFASVIIAYWRGYREDNPQLKDGALRWLRGEFATKTEAKSVLGVRVIIDDETWYDYLKLFAKFVADLGYKGLIVLLDEAIHLYKIANTRSRQSNYDKLLAMFNDTIQGKAEHLGIAIGGTPQLLEDPRKGLYSDEAWRTRLAKSRFLKDGLQDTAAPAIYLEPLSPPEISQLLQRLSAVHAKHHQSKNPLTPPQIEIFKQEVTRRLGAETLITPREILRDFISLLNILQQNPQLTLEQLLDSQGFPSTLTEEQTDGEFAEFTL</sequence>
<dbReference type="EMBL" id="JADEWZ010000011">
    <property type="protein sequence ID" value="MBE9116101.1"/>
    <property type="molecule type" value="Genomic_DNA"/>
</dbReference>
<accession>A0A8J7DVY4</accession>
<proteinExistence type="predicted"/>
<dbReference type="RefSeq" id="WP_194029192.1">
    <property type="nucleotide sequence ID" value="NZ_JADEWZ010000011.1"/>
</dbReference>
<keyword evidence="2" id="KW-1185">Reference proteome</keyword>
<dbReference type="SUPFAM" id="SSF52540">
    <property type="entry name" value="P-loop containing nucleoside triphosphate hydrolases"/>
    <property type="match status" value="1"/>
</dbReference>